<dbReference type="Proteomes" id="UP000646827">
    <property type="component" value="Unassembled WGS sequence"/>
</dbReference>
<dbReference type="CDD" id="cd20273">
    <property type="entry name" value="Complex1_LYR_unchar"/>
    <property type="match status" value="1"/>
</dbReference>
<dbReference type="InterPro" id="IPR046896">
    <property type="entry name" value="Cup1-like_N"/>
</dbReference>
<protein>
    <recommendedName>
        <fullName evidence="1">LYR motif-containing protein Cup1-like N-terminal domain-containing protein</fullName>
    </recommendedName>
</protein>
<sequence>MTDYYVRTLYRRILCEGSAFFDDRTRTFIFNRTRTTFREYKDCTDEKRNKTKLREAKKFLYRIERANQGHTKSCLKLLQAAYGQRGKTRHRLLQPYTIAPADHEDPKPLIPHVPRTAPPPKLCGPLTSLVVSVLKKKVEPQLPSPEYKPLHPTREANLLWRWRTNLLDRVLPPLPFEIVCELERRAGASESHPRYVGNLQIGGPLWNDLYSGKENHYDIAHLYPSATLVPKTKVVRTHQSLPTSPFSAEPSPYATLSMIQFVNPDFEPLDEKEEERDIKGEKQLRKARRLYRRLLGKVPLLSPLPTASNMWDPKIKFKTFSSCWIPESVTRIEEKPENDK</sequence>
<accession>A0A8H7S6Q1</accession>
<evidence type="ECO:0000259" key="1">
    <source>
        <dbReference type="Pfam" id="PF20263"/>
    </source>
</evidence>
<name>A0A8H7S6Q1_9FUNG</name>
<gene>
    <name evidence="2" type="ORF">INT45_008705</name>
</gene>
<dbReference type="OrthoDB" id="5521299at2759"/>
<evidence type="ECO:0000313" key="2">
    <source>
        <dbReference type="EMBL" id="KAG2222586.1"/>
    </source>
</evidence>
<evidence type="ECO:0000313" key="3">
    <source>
        <dbReference type="Proteomes" id="UP000646827"/>
    </source>
</evidence>
<proteinExistence type="predicted"/>
<dbReference type="AlphaFoldDB" id="A0A8H7S6Q1"/>
<dbReference type="EMBL" id="JAEPRB010000079">
    <property type="protein sequence ID" value="KAG2222586.1"/>
    <property type="molecule type" value="Genomic_DNA"/>
</dbReference>
<organism evidence="2 3">
    <name type="scientific">Circinella minor</name>
    <dbReference type="NCBI Taxonomy" id="1195481"/>
    <lineage>
        <taxon>Eukaryota</taxon>
        <taxon>Fungi</taxon>
        <taxon>Fungi incertae sedis</taxon>
        <taxon>Mucoromycota</taxon>
        <taxon>Mucoromycotina</taxon>
        <taxon>Mucoromycetes</taxon>
        <taxon>Mucorales</taxon>
        <taxon>Lichtheimiaceae</taxon>
        <taxon>Circinella</taxon>
    </lineage>
</organism>
<feature type="domain" description="LYR motif-containing protein Cup1-like N-terminal" evidence="1">
    <location>
        <begin position="9"/>
        <end position="93"/>
    </location>
</feature>
<dbReference type="Pfam" id="PF20263">
    <property type="entry name" value="LYRM2-like"/>
    <property type="match status" value="1"/>
</dbReference>
<reference evidence="2 3" key="1">
    <citation type="submission" date="2020-12" db="EMBL/GenBank/DDBJ databases">
        <title>Metabolic potential, ecology and presence of endohyphal bacteria is reflected in genomic diversity of Mucoromycotina.</title>
        <authorList>
            <person name="Muszewska A."/>
            <person name="Okrasinska A."/>
            <person name="Steczkiewicz K."/>
            <person name="Drgas O."/>
            <person name="Orlowska M."/>
            <person name="Perlinska-Lenart U."/>
            <person name="Aleksandrzak-Piekarczyk T."/>
            <person name="Szatraj K."/>
            <person name="Zielenkiewicz U."/>
            <person name="Pilsyk S."/>
            <person name="Malc E."/>
            <person name="Mieczkowski P."/>
            <person name="Kruszewska J.S."/>
            <person name="Biernat P."/>
            <person name="Pawlowska J."/>
        </authorList>
    </citation>
    <scope>NUCLEOTIDE SEQUENCE [LARGE SCALE GENOMIC DNA]</scope>
    <source>
        <strain evidence="2 3">CBS 142.35</strain>
    </source>
</reference>
<comment type="caution">
    <text evidence="2">The sequence shown here is derived from an EMBL/GenBank/DDBJ whole genome shotgun (WGS) entry which is preliminary data.</text>
</comment>
<keyword evidence="3" id="KW-1185">Reference proteome</keyword>